<dbReference type="SMART" id="SM00466">
    <property type="entry name" value="SRA"/>
    <property type="match status" value="1"/>
</dbReference>
<feature type="compositionally biased region" description="Basic and acidic residues" evidence="3">
    <location>
        <begin position="114"/>
        <end position="127"/>
    </location>
</feature>
<feature type="region of interest" description="Disordered" evidence="3">
    <location>
        <begin position="104"/>
        <end position="128"/>
    </location>
</feature>
<dbReference type="EMBL" id="NHYE01005667">
    <property type="protein sequence ID" value="PPQ64435.1"/>
    <property type="molecule type" value="Genomic_DNA"/>
</dbReference>
<dbReference type="PROSITE" id="PS51015">
    <property type="entry name" value="YDG"/>
    <property type="match status" value="1"/>
</dbReference>
<dbReference type="Proteomes" id="UP000284706">
    <property type="component" value="Unassembled WGS sequence"/>
</dbReference>
<dbReference type="GO" id="GO:0061630">
    <property type="term" value="F:ubiquitin protein ligase activity"/>
    <property type="evidence" value="ECO:0007669"/>
    <property type="project" value="TreeGrafter"/>
</dbReference>
<evidence type="ECO:0000313" key="6">
    <source>
        <dbReference type="Proteomes" id="UP000284706"/>
    </source>
</evidence>
<protein>
    <recommendedName>
        <fullName evidence="4">YDG domain-containing protein</fullName>
    </recommendedName>
</protein>
<evidence type="ECO:0000256" key="3">
    <source>
        <dbReference type="SAM" id="MobiDB-lite"/>
    </source>
</evidence>
<dbReference type="InterPro" id="IPR003105">
    <property type="entry name" value="SRA_YDG"/>
</dbReference>
<accession>A0A409VDW0</accession>
<evidence type="ECO:0000256" key="1">
    <source>
        <dbReference type="ARBA" id="ARBA00023242"/>
    </source>
</evidence>
<reference evidence="5 6" key="1">
    <citation type="journal article" date="2018" name="Evol. Lett.">
        <title>Horizontal gene cluster transfer increased hallucinogenic mushroom diversity.</title>
        <authorList>
            <person name="Reynolds H.T."/>
            <person name="Vijayakumar V."/>
            <person name="Gluck-Thaler E."/>
            <person name="Korotkin H.B."/>
            <person name="Matheny P.B."/>
            <person name="Slot J.C."/>
        </authorList>
    </citation>
    <scope>NUCLEOTIDE SEQUENCE [LARGE SCALE GENOMIC DNA]</scope>
    <source>
        <strain evidence="5 6">SRW20</strain>
    </source>
</reference>
<dbReference type="InterPro" id="IPR036987">
    <property type="entry name" value="SRA-YDG_sf"/>
</dbReference>
<dbReference type="GO" id="GO:0016567">
    <property type="term" value="P:protein ubiquitination"/>
    <property type="evidence" value="ECO:0007669"/>
    <property type="project" value="TreeGrafter"/>
</dbReference>
<sequence>MVSAYELSKLENIKRNKALLVDLGLDKPLLEPLEKVVQKAPPQKKRKAPEPSEIDEKPPAKKQQRTDFVPEKGLRRSSRNAGKVVDYKGEIIKEAPIPVAYSSGVKTTENEGPMGREDGPRLHDPKKYGHIPGIEVGTWWETRMGCSKDAVHAPPVGGISGGPQGAYSIALSGGYEDDVDLGYAFTYTGSGTSSVQLRTAPQSSDQTFENNFNRMLLRSTQNKKPVRVIRGYKLKSKYAPSEGYRYDGLYTVEKAWMEKGLNPKGYLVCKFAFKRVPEQPPLQIRAGFSPDDENEGNCDGTPNDTQLKDEDSANDMDEGESDPENLDNVDAESN</sequence>
<feature type="compositionally biased region" description="Basic and acidic residues" evidence="3">
    <location>
        <begin position="48"/>
        <end position="74"/>
    </location>
</feature>
<dbReference type="Pfam" id="PF02182">
    <property type="entry name" value="SAD_SRA"/>
    <property type="match status" value="1"/>
</dbReference>
<dbReference type="Gene3D" id="2.30.280.10">
    <property type="entry name" value="SRA-YDG"/>
    <property type="match status" value="1"/>
</dbReference>
<dbReference type="STRING" id="231916.A0A409VDW0"/>
<keyword evidence="1 2" id="KW-0539">Nucleus</keyword>
<dbReference type="SUPFAM" id="SSF88697">
    <property type="entry name" value="PUA domain-like"/>
    <property type="match status" value="1"/>
</dbReference>
<proteinExistence type="predicted"/>
<name>A0A409VDW0_9AGAR</name>
<dbReference type="InParanoid" id="A0A409VDW0"/>
<feature type="domain" description="YDG" evidence="4">
    <location>
        <begin position="129"/>
        <end position="275"/>
    </location>
</feature>
<dbReference type="InterPro" id="IPR045134">
    <property type="entry name" value="UHRF1/2-like"/>
</dbReference>
<feature type="compositionally biased region" description="Acidic residues" evidence="3">
    <location>
        <begin position="312"/>
        <end position="334"/>
    </location>
</feature>
<gene>
    <name evidence="5" type="ORF">CVT26_002142</name>
</gene>
<organism evidence="5 6">
    <name type="scientific">Gymnopilus dilepis</name>
    <dbReference type="NCBI Taxonomy" id="231916"/>
    <lineage>
        <taxon>Eukaryota</taxon>
        <taxon>Fungi</taxon>
        <taxon>Dikarya</taxon>
        <taxon>Basidiomycota</taxon>
        <taxon>Agaricomycotina</taxon>
        <taxon>Agaricomycetes</taxon>
        <taxon>Agaricomycetidae</taxon>
        <taxon>Agaricales</taxon>
        <taxon>Agaricineae</taxon>
        <taxon>Hymenogastraceae</taxon>
        <taxon>Gymnopilus</taxon>
    </lineage>
</organism>
<feature type="region of interest" description="Disordered" evidence="3">
    <location>
        <begin position="282"/>
        <end position="334"/>
    </location>
</feature>
<dbReference type="OrthoDB" id="2270193at2759"/>
<comment type="caution">
    <text evidence="5">The sequence shown here is derived from an EMBL/GenBank/DDBJ whole genome shotgun (WGS) entry which is preliminary data.</text>
</comment>
<dbReference type="AlphaFoldDB" id="A0A409VDW0"/>
<comment type="subcellular location">
    <subcellularLocation>
        <location evidence="2">Nucleus</location>
    </subcellularLocation>
</comment>
<evidence type="ECO:0000259" key="4">
    <source>
        <dbReference type="PROSITE" id="PS51015"/>
    </source>
</evidence>
<dbReference type="PANTHER" id="PTHR14140">
    <property type="entry name" value="E3 UBIQUITIN-PROTEIN LIGASE UHRF-RELATED"/>
    <property type="match status" value="1"/>
</dbReference>
<evidence type="ECO:0000256" key="2">
    <source>
        <dbReference type="PROSITE-ProRule" id="PRU00358"/>
    </source>
</evidence>
<evidence type="ECO:0000313" key="5">
    <source>
        <dbReference type="EMBL" id="PPQ64435.1"/>
    </source>
</evidence>
<dbReference type="InterPro" id="IPR015947">
    <property type="entry name" value="PUA-like_sf"/>
</dbReference>
<dbReference type="GO" id="GO:0044027">
    <property type="term" value="P:negative regulation of gene expression via chromosomal CpG island methylation"/>
    <property type="evidence" value="ECO:0007669"/>
    <property type="project" value="TreeGrafter"/>
</dbReference>
<dbReference type="PANTHER" id="PTHR14140:SF27">
    <property type="entry name" value="OS04G0289800 PROTEIN"/>
    <property type="match status" value="1"/>
</dbReference>
<feature type="region of interest" description="Disordered" evidence="3">
    <location>
        <begin position="34"/>
        <end position="80"/>
    </location>
</feature>
<dbReference type="GO" id="GO:0005634">
    <property type="term" value="C:nucleus"/>
    <property type="evidence" value="ECO:0007669"/>
    <property type="project" value="UniProtKB-SubCell"/>
</dbReference>
<keyword evidence="6" id="KW-1185">Reference proteome</keyword>